<dbReference type="InterPro" id="IPR018690">
    <property type="entry name" value="DUF2187"/>
</dbReference>
<dbReference type="EMBL" id="CP013862">
    <property type="protein sequence ID" value="ALX48504.1"/>
    <property type="molecule type" value="Genomic_DNA"/>
</dbReference>
<organism evidence="1 2">
    <name type="scientific">Lentibacillus amyloliquefaciens</name>
    <dbReference type="NCBI Taxonomy" id="1472767"/>
    <lineage>
        <taxon>Bacteria</taxon>
        <taxon>Bacillati</taxon>
        <taxon>Bacillota</taxon>
        <taxon>Bacilli</taxon>
        <taxon>Bacillales</taxon>
        <taxon>Bacillaceae</taxon>
        <taxon>Lentibacillus</taxon>
    </lineage>
</organism>
<name>A0A0U4DT39_9BACI</name>
<evidence type="ECO:0008006" key="3">
    <source>
        <dbReference type="Google" id="ProtNLM"/>
    </source>
</evidence>
<evidence type="ECO:0000313" key="1">
    <source>
        <dbReference type="EMBL" id="ALX48504.1"/>
    </source>
</evidence>
<dbReference type="KEGG" id="lao:AOX59_07710"/>
<dbReference type="AlphaFoldDB" id="A0A0U4DT39"/>
<evidence type="ECO:0000313" key="2">
    <source>
        <dbReference type="Proteomes" id="UP000050331"/>
    </source>
</evidence>
<sequence>MFKPDQKKAKEGDTIEFELDGMLIRGKVLPSKTKNSIVVDITSMKNYEQINQGYPNTVVSHKSYRVIEESDNGFLNTNRMESVFG</sequence>
<protein>
    <recommendedName>
        <fullName evidence="3">DUF2187 domain-containing protein</fullName>
    </recommendedName>
</protein>
<accession>A0A0U4DT39</accession>
<dbReference type="Pfam" id="PF09953">
    <property type="entry name" value="DUF2187"/>
    <property type="match status" value="1"/>
</dbReference>
<proteinExistence type="predicted"/>
<reference evidence="1 2" key="1">
    <citation type="submission" date="2016-01" db="EMBL/GenBank/DDBJ databases">
        <title>Complete genome sequence of strain Lentibacillus amyloliquefaciens LAM0015T isolated from saline sediment.</title>
        <authorList>
            <person name="Wang J.-L."/>
            <person name="He M.-X."/>
        </authorList>
    </citation>
    <scope>NUCLEOTIDE SEQUENCE [LARGE SCALE GENOMIC DNA]</scope>
    <source>
        <strain evidence="1 2">LAM0015</strain>
    </source>
</reference>
<keyword evidence="2" id="KW-1185">Reference proteome</keyword>
<gene>
    <name evidence="1" type="ORF">AOX59_07710</name>
</gene>
<dbReference type="RefSeq" id="WP_068444183.1">
    <property type="nucleotide sequence ID" value="NZ_CP013862.1"/>
</dbReference>
<dbReference type="Proteomes" id="UP000050331">
    <property type="component" value="Chromosome"/>
</dbReference>
<dbReference type="OrthoDB" id="2887062at2"/>